<gene>
    <name evidence="2" type="ORF">AVDCRST_MAG13-3743</name>
</gene>
<feature type="compositionally biased region" description="Basic residues" evidence="1">
    <location>
        <begin position="56"/>
        <end position="85"/>
    </location>
</feature>
<evidence type="ECO:0000313" key="2">
    <source>
        <dbReference type="EMBL" id="CAA9526021.1"/>
    </source>
</evidence>
<sequence length="149" mass="16786">ARTRVHRNRRGRPLPPRAAGPLPRVRSAGDRLQRELVHLLRHRQRRGLARDAGLLRRAHRHGRRRGGGRGHRALPRLGHLRRRPVLRGAGDPPGHHGPDLRPARPARRAAARGGRGPLRRRGRRVHAEGADPRQRARGARAARHDPRGL</sequence>
<feature type="compositionally biased region" description="Basic and acidic residues" evidence="1">
    <location>
        <begin position="125"/>
        <end position="134"/>
    </location>
</feature>
<feature type="region of interest" description="Disordered" evidence="1">
    <location>
        <begin position="48"/>
        <end position="149"/>
    </location>
</feature>
<reference evidence="2" key="1">
    <citation type="submission" date="2020-02" db="EMBL/GenBank/DDBJ databases">
        <authorList>
            <person name="Meier V. D."/>
        </authorList>
    </citation>
    <scope>NUCLEOTIDE SEQUENCE</scope>
    <source>
        <strain evidence="2">AVDCRST_MAG13</strain>
    </source>
</reference>
<feature type="region of interest" description="Disordered" evidence="1">
    <location>
        <begin position="1"/>
        <end position="28"/>
    </location>
</feature>
<name>A0A6J4TKT2_9ACTN</name>
<evidence type="ECO:0000256" key="1">
    <source>
        <dbReference type="SAM" id="MobiDB-lite"/>
    </source>
</evidence>
<feature type="compositionally biased region" description="Basic and acidic residues" evidence="1">
    <location>
        <begin position="93"/>
        <end position="102"/>
    </location>
</feature>
<proteinExistence type="predicted"/>
<dbReference type="EMBL" id="CADCVO010000580">
    <property type="protein sequence ID" value="CAA9526021.1"/>
    <property type="molecule type" value="Genomic_DNA"/>
</dbReference>
<feature type="compositionally biased region" description="Basic residues" evidence="1">
    <location>
        <begin position="1"/>
        <end position="12"/>
    </location>
</feature>
<protein>
    <submittedName>
        <fullName evidence="2">4-hydroxybenzoyl-CoA thioesterase family active site</fullName>
    </submittedName>
</protein>
<feature type="non-terminal residue" evidence="2">
    <location>
        <position position="1"/>
    </location>
</feature>
<dbReference type="AlphaFoldDB" id="A0A6J4TKT2"/>
<feature type="non-terminal residue" evidence="2">
    <location>
        <position position="149"/>
    </location>
</feature>
<organism evidence="2">
    <name type="scientific">uncultured Solirubrobacteraceae bacterium</name>
    <dbReference type="NCBI Taxonomy" id="1162706"/>
    <lineage>
        <taxon>Bacteria</taxon>
        <taxon>Bacillati</taxon>
        <taxon>Actinomycetota</taxon>
        <taxon>Thermoleophilia</taxon>
        <taxon>Solirubrobacterales</taxon>
        <taxon>Solirubrobacteraceae</taxon>
        <taxon>environmental samples</taxon>
    </lineage>
</organism>
<accession>A0A6J4TKT2</accession>